<protein>
    <submittedName>
        <fullName evidence="1">Uncharacterized protein</fullName>
    </submittedName>
</protein>
<sequence>MNNSLERQSSAPSDLKIVVTEVLQSEEFLNQLKCSIERASSNRSLNAPVQQMRQQITAVTPACELRRLFPSIRSSSNNEARSFPMRTSLRNITERTKSRKGNNKMVSLDFKKYVILVKTQDHTTTLTGLEKSSAYANGYAISEATFNTTWTETDIFEYIKNLFKDKFHETKFEILILFSRSLVKPSLPDGTAFDGSVMRRLFAQKVV</sequence>
<reference evidence="1 2" key="1">
    <citation type="submission" date="2024-05" db="EMBL/GenBank/DDBJ databases">
        <title>Genetic variation in Jamaican populations of the coffee berry borer (Hypothenemus hampei).</title>
        <authorList>
            <person name="Errbii M."/>
            <person name="Myrie A."/>
        </authorList>
    </citation>
    <scope>NUCLEOTIDE SEQUENCE [LARGE SCALE GENOMIC DNA]</scope>
    <source>
        <strain evidence="1">JA-Hopewell-2020-01-JO</strain>
        <tissue evidence="1">Whole body</tissue>
    </source>
</reference>
<organism evidence="1 2">
    <name type="scientific">Hypothenemus hampei</name>
    <name type="common">Coffee berry borer</name>
    <dbReference type="NCBI Taxonomy" id="57062"/>
    <lineage>
        <taxon>Eukaryota</taxon>
        <taxon>Metazoa</taxon>
        <taxon>Ecdysozoa</taxon>
        <taxon>Arthropoda</taxon>
        <taxon>Hexapoda</taxon>
        <taxon>Insecta</taxon>
        <taxon>Pterygota</taxon>
        <taxon>Neoptera</taxon>
        <taxon>Endopterygota</taxon>
        <taxon>Coleoptera</taxon>
        <taxon>Polyphaga</taxon>
        <taxon>Cucujiformia</taxon>
        <taxon>Curculionidae</taxon>
        <taxon>Scolytinae</taxon>
        <taxon>Hypothenemus</taxon>
    </lineage>
</organism>
<dbReference type="EMBL" id="JBDJPC010000012">
    <property type="protein sequence ID" value="KAL1489240.1"/>
    <property type="molecule type" value="Genomic_DNA"/>
</dbReference>
<evidence type="ECO:0000313" key="2">
    <source>
        <dbReference type="Proteomes" id="UP001566132"/>
    </source>
</evidence>
<name>A0ABD1E3U5_HYPHA</name>
<evidence type="ECO:0000313" key="1">
    <source>
        <dbReference type="EMBL" id="KAL1489240.1"/>
    </source>
</evidence>
<dbReference type="Proteomes" id="UP001566132">
    <property type="component" value="Unassembled WGS sequence"/>
</dbReference>
<keyword evidence="2" id="KW-1185">Reference proteome</keyword>
<gene>
    <name evidence="1" type="ORF">ABEB36_014173</name>
</gene>
<proteinExistence type="predicted"/>
<comment type="caution">
    <text evidence="1">The sequence shown here is derived from an EMBL/GenBank/DDBJ whole genome shotgun (WGS) entry which is preliminary data.</text>
</comment>
<dbReference type="AlphaFoldDB" id="A0ABD1E3U5"/>
<accession>A0ABD1E3U5</accession>